<dbReference type="Gene3D" id="1.50.10.10">
    <property type="match status" value="1"/>
</dbReference>
<evidence type="ECO:0000256" key="1">
    <source>
        <dbReference type="ARBA" id="ARBA00008558"/>
    </source>
</evidence>
<comment type="caution">
    <text evidence="3">The sequence shown here is derived from an EMBL/GenBank/DDBJ whole genome shotgun (WGS) entry which is preliminary data.</text>
</comment>
<evidence type="ECO:0000313" key="4">
    <source>
        <dbReference type="Proteomes" id="UP000548978"/>
    </source>
</evidence>
<organism evidence="3 4">
    <name type="scientific">Brevundimonas halotolerans</name>
    <dbReference type="NCBI Taxonomy" id="69670"/>
    <lineage>
        <taxon>Bacteria</taxon>
        <taxon>Pseudomonadati</taxon>
        <taxon>Pseudomonadota</taxon>
        <taxon>Alphaproteobacteria</taxon>
        <taxon>Caulobacterales</taxon>
        <taxon>Caulobacteraceae</taxon>
        <taxon>Brevundimonas</taxon>
    </lineage>
</organism>
<dbReference type="AlphaFoldDB" id="A0A7W9E7I4"/>
<dbReference type="InterPro" id="IPR010819">
    <property type="entry name" value="AGE/CE"/>
</dbReference>
<dbReference type="InterPro" id="IPR012341">
    <property type="entry name" value="6hp_glycosidase-like_sf"/>
</dbReference>
<proteinExistence type="inferred from homology"/>
<dbReference type="InterPro" id="IPR008928">
    <property type="entry name" value="6-hairpin_glycosidase_sf"/>
</dbReference>
<dbReference type="EC" id="5.3.1.8" evidence="3"/>
<dbReference type="GO" id="GO:0005975">
    <property type="term" value="P:carbohydrate metabolic process"/>
    <property type="evidence" value="ECO:0007669"/>
    <property type="project" value="InterPro"/>
</dbReference>
<name>A0A7W9E7I4_9CAUL</name>
<dbReference type="EMBL" id="JACIJB010000010">
    <property type="protein sequence ID" value="MBB5661387.1"/>
    <property type="molecule type" value="Genomic_DNA"/>
</dbReference>
<keyword evidence="2 3" id="KW-0413">Isomerase</keyword>
<sequence>MSVGTDFLDWMRDQALPLWAAQGVDRAHGGFFEKLNADGSPADLPRRARVLGRQIYVFSRAPWLGWTGPAADIVNHGLTTLPAFLRADGLAHYRLDASGQPLDDRPDLYDQAFVLFGLAHALPLVEDADAVIRIAETMRQALEELRAHPIAGYEEDSPPSWPLKANPHMHLLEAALAWATALPTEDAGPWRDMADRIARLALDRFVDPDTGAVREYYDGDWQALPQGAEPQIEPGHQFEWGWLLTRWGHMRAHAGAVVAGRRLVDLGESKGVDAARGVAFGGLDADLEPGDTVARLWPQTERIKAWVQRRDLATTADERSHAEGRIEAAVAGLMPYLRTDRPGLFHDRMTADGTFIDEPAPASSLYHLMTAAEELAGTRPEDQPATA</sequence>
<dbReference type="GO" id="GO:0004476">
    <property type="term" value="F:mannose-6-phosphate isomerase activity"/>
    <property type="evidence" value="ECO:0007669"/>
    <property type="project" value="UniProtKB-EC"/>
</dbReference>
<gene>
    <name evidence="3" type="ORF">FHS65_002148</name>
</gene>
<protein>
    <submittedName>
        <fullName evidence="3">Mannose-6-phosphate isomerase</fullName>
        <ecNumber evidence="3">5.3.1.8</ecNumber>
    </submittedName>
</protein>
<dbReference type="OrthoDB" id="9806359at2"/>
<dbReference type="PANTHER" id="PTHR15108">
    <property type="entry name" value="N-ACYLGLUCOSAMINE-2-EPIMERASE"/>
    <property type="match status" value="1"/>
</dbReference>
<dbReference type="Pfam" id="PF07221">
    <property type="entry name" value="GlcNAc_2-epim"/>
    <property type="match status" value="1"/>
</dbReference>
<dbReference type="RefSeq" id="WP_123285715.1">
    <property type="nucleotide sequence ID" value="NZ_JACIJB010000010.1"/>
</dbReference>
<dbReference type="SUPFAM" id="SSF48208">
    <property type="entry name" value="Six-hairpin glycosidases"/>
    <property type="match status" value="1"/>
</dbReference>
<keyword evidence="4" id="KW-1185">Reference proteome</keyword>
<dbReference type="Proteomes" id="UP000548978">
    <property type="component" value="Unassembled WGS sequence"/>
</dbReference>
<evidence type="ECO:0000313" key="3">
    <source>
        <dbReference type="EMBL" id="MBB5661387.1"/>
    </source>
</evidence>
<accession>A0A7W9E7I4</accession>
<comment type="similarity">
    <text evidence="1">Belongs to the N-acylglucosamine 2-epimerase family.</text>
</comment>
<evidence type="ECO:0000256" key="2">
    <source>
        <dbReference type="ARBA" id="ARBA00023235"/>
    </source>
</evidence>
<reference evidence="3 4" key="1">
    <citation type="submission" date="2020-08" db="EMBL/GenBank/DDBJ databases">
        <title>Genomic Encyclopedia of Type Strains, Phase IV (KMG-IV): sequencing the most valuable type-strain genomes for metagenomic binning, comparative biology and taxonomic classification.</title>
        <authorList>
            <person name="Goeker M."/>
        </authorList>
    </citation>
    <scope>NUCLEOTIDE SEQUENCE [LARGE SCALE GENOMIC DNA]</scope>
    <source>
        <strain evidence="3 4">DSM 24448</strain>
    </source>
</reference>